<name>A0A1H2PJG1_9BURK</name>
<protein>
    <submittedName>
        <fullName evidence="1">Uncharacterized protein</fullName>
    </submittedName>
</protein>
<dbReference type="EMBL" id="FNLO01000001">
    <property type="protein sequence ID" value="SDV46502.1"/>
    <property type="molecule type" value="Genomic_DNA"/>
</dbReference>
<organism evidence="1 2">
    <name type="scientific">Chitinasiproducens palmae</name>
    <dbReference type="NCBI Taxonomy" id="1770053"/>
    <lineage>
        <taxon>Bacteria</taxon>
        <taxon>Pseudomonadati</taxon>
        <taxon>Pseudomonadota</taxon>
        <taxon>Betaproteobacteria</taxon>
        <taxon>Burkholderiales</taxon>
        <taxon>Burkholderiaceae</taxon>
        <taxon>Chitinasiproducens</taxon>
    </lineage>
</organism>
<sequence>MCPRYVPPERARRIPARTTERLDASMDVMTEADRSAGVLAVVFQRNSQSAGLGADSRNRWDSREAIAVPFASPPLCGVRRASYVSRPHLPT</sequence>
<reference evidence="2" key="1">
    <citation type="submission" date="2016-09" db="EMBL/GenBank/DDBJ databases">
        <authorList>
            <person name="Varghese N."/>
            <person name="Submissions S."/>
        </authorList>
    </citation>
    <scope>NUCLEOTIDE SEQUENCE [LARGE SCALE GENOMIC DNA]</scope>
    <source>
        <strain evidence="2">JS23</strain>
    </source>
</reference>
<dbReference type="AlphaFoldDB" id="A0A1H2PJG1"/>
<gene>
    <name evidence="1" type="ORF">SAMN05216551_101385</name>
</gene>
<proteinExistence type="predicted"/>
<accession>A0A1H2PJG1</accession>
<evidence type="ECO:0000313" key="2">
    <source>
        <dbReference type="Proteomes" id="UP000243719"/>
    </source>
</evidence>
<dbReference type="Proteomes" id="UP000243719">
    <property type="component" value="Unassembled WGS sequence"/>
</dbReference>
<keyword evidence="2" id="KW-1185">Reference proteome</keyword>
<evidence type="ECO:0000313" key="1">
    <source>
        <dbReference type="EMBL" id="SDV46502.1"/>
    </source>
</evidence>